<dbReference type="InterPro" id="IPR012495">
    <property type="entry name" value="TadE-like_dom"/>
</dbReference>
<keyword evidence="1" id="KW-1133">Transmembrane helix</keyword>
<dbReference type="KEGG" id="pca:Pcar_1749"/>
<dbReference type="AlphaFoldDB" id="Q3A3R5"/>
<reference evidence="3 4" key="2">
    <citation type="journal article" date="2012" name="BMC Genomics">
        <title>The genome of Pelobacter carbinolicus reveals surprising metabolic capabilities and physiological features.</title>
        <authorList>
            <person name="Aklujkar M."/>
            <person name="Haveman S.A."/>
            <person name="Didonato R.Jr."/>
            <person name="Chertkov O."/>
            <person name="Han C.S."/>
            <person name="Land M.L."/>
            <person name="Brown P."/>
            <person name="Lovley D.R."/>
        </authorList>
    </citation>
    <scope>NUCLEOTIDE SEQUENCE [LARGE SCALE GENOMIC DNA]</scope>
    <source>
        <strain evidence="4">DSM 2380 / NBRC 103641 / GraBd1</strain>
    </source>
</reference>
<reference evidence="4" key="1">
    <citation type="submission" date="2005-10" db="EMBL/GenBank/DDBJ databases">
        <title>Complete sequence of Pelobacter carbinolicus DSM 2380.</title>
        <authorList>
            <person name="Copeland A."/>
            <person name="Lucas S."/>
            <person name="Lapidus A."/>
            <person name="Barry K."/>
            <person name="Detter J.C."/>
            <person name="Glavina T."/>
            <person name="Hammon N."/>
            <person name="Israni S."/>
            <person name="Pitluck S."/>
            <person name="Chertkov O."/>
            <person name="Schmutz J."/>
            <person name="Larimer F."/>
            <person name="Land M."/>
            <person name="Kyrpides N."/>
            <person name="Ivanova N."/>
            <person name="Richardson P."/>
        </authorList>
    </citation>
    <scope>NUCLEOTIDE SEQUENCE [LARGE SCALE GENOMIC DNA]</scope>
    <source>
        <strain evidence="4">DSM 2380 / NBRC 103641 / GraBd1</strain>
    </source>
</reference>
<dbReference type="OrthoDB" id="6165442at2"/>
<evidence type="ECO:0000313" key="4">
    <source>
        <dbReference type="Proteomes" id="UP000002534"/>
    </source>
</evidence>
<dbReference type="RefSeq" id="WP_011341485.1">
    <property type="nucleotide sequence ID" value="NC_007498.2"/>
</dbReference>
<evidence type="ECO:0000313" key="3">
    <source>
        <dbReference type="EMBL" id="ABA88992.1"/>
    </source>
</evidence>
<dbReference type="HOGENOM" id="CLU_122851_0_0_7"/>
<dbReference type="STRING" id="338963.Pcar_1749"/>
<accession>Q3A3R5</accession>
<dbReference type="EMBL" id="CP000142">
    <property type="protein sequence ID" value="ABA88992.1"/>
    <property type="molecule type" value="Genomic_DNA"/>
</dbReference>
<evidence type="ECO:0000256" key="1">
    <source>
        <dbReference type="SAM" id="Phobius"/>
    </source>
</evidence>
<keyword evidence="1" id="KW-0472">Membrane</keyword>
<sequence length="151" mass="16767">MKFNSQKGAAIVEFAVILPLLLLIVFGIVEFGFIFYNQAILTNASREGARRAIVFETNSNGDRIYNGATVEDTIKRYLYTDYPTNSDLRLVTFGTENLSIAPSSADGEVVINQGDYILVEVQYDYDFMVLPSFAGIPQTITLTGKTTMRAE</sequence>
<name>Q3A3R5_SYNC1</name>
<feature type="transmembrane region" description="Helical" evidence="1">
    <location>
        <begin position="12"/>
        <end position="36"/>
    </location>
</feature>
<evidence type="ECO:0000259" key="2">
    <source>
        <dbReference type="Pfam" id="PF07811"/>
    </source>
</evidence>
<dbReference type="Pfam" id="PF07811">
    <property type="entry name" value="TadE"/>
    <property type="match status" value="1"/>
</dbReference>
<proteinExistence type="predicted"/>
<organism evidence="3 4">
    <name type="scientific">Syntrophotalea carbinolica (strain DSM 2380 / NBRC 103641 / GraBd1)</name>
    <name type="common">Pelobacter carbinolicus</name>
    <dbReference type="NCBI Taxonomy" id="338963"/>
    <lineage>
        <taxon>Bacteria</taxon>
        <taxon>Pseudomonadati</taxon>
        <taxon>Thermodesulfobacteriota</taxon>
        <taxon>Desulfuromonadia</taxon>
        <taxon>Desulfuromonadales</taxon>
        <taxon>Syntrophotaleaceae</taxon>
        <taxon>Syntrophotalea</taxon>
    </lineage>
</organism>
<feature type="domain" description="TadE-like" evidence="2">
    <location>
        <begin position="8"/>
        <end position="50"/>
    </location>
</feature>
<dbReference type="eggNOG" id="COG4961">
    <property type="taxonomic scope" value="Bacteria"/>
</dbReference>
<gene>
    <name evidence="3" type="primary">tadE</name>
    <name evidence="3" type="ordered locus">Pcar_1749</name>
</gene>
<protein>
    <submittedName>
        <fullName evidence="3">Flp pilus minor pilin TadE</fullName>
    </submittedName>
</protein>
<dbReference type="Proteomes" id="UP000002534">
    <property type="component" value="Chromosome"/>
</dbReference>
<keyword evidence="1" id="KW-0812">Transmembrane</keyword>
<keyword evidence="4" id="KW-1185">Reference proteome</keyword>